<dbReference type="AlphaFoldDB" id="A0AAV5JT95"/>
<evidence type="ECO:0008006" key="4">
    <source>
        <dbReference type="Google" id="ProtNLM"/>
    </source>
</evidence>
<dbReference type="Proteomes" id="UP001054252">
    <property type="component" value="Unassembled WGS sequence"/>
</dbReference>
<feature type="signal peptide" evidence="1">
    <location>
        <begin position="1"/>
        <end position="28"/>
    </location>
</feature>
<evidence type="ECO:0000313" key="3">
    <source>
        <dbReference type="Proteomes" id="UP001054252"/>
    </source>
</evidence>
<organism evidence="2 3">
    <name type="scientific">Rubroshorea leprosula</name>
    <dbReference type="NCBI Taxonomy" id="152421"/>
    <lineage>
        <taxon>Eukaryota</taxon>
        <taxon>Viridiplantae</taxon>
        <taxon>Streptophyta</taxon>
        <taxon>Embryophyta</taxon>
        <taxon>Tracheophyta</taxon>
        <taxon>Spermatophyta</taxon>
        <taxon>Magnoliopsida</taxon>
        <taxon>eudicotyledons</taxon>
        <taxon>Gunneridae</taxon>
        <taxon>Pentapetalae</taxon>
        <taxon>rosids</taxon>
        <taxon>malvids</taxon>
        <taxon>Malvales</taxon>
        <taxon>Dipterocarpaceae</taxon>
        <taxon>Rubroshorea</taxon>
    </lineage>
</organism>
<sequence>MRPALHRALHPWPLRACTLRLTAGLASCTCSAPNLHQSPALHCASLPLHRASLPLHQIPLPPAAPNPRCLHACTLCQHHDPASSLAAPLLLCLCTLQQLQTN</sequence>
<proteinExistence type="predicted"/>
<protein>
    <recommendedName>
        <fullName evidence="4">Secreted protein</fullName>
    </recommendedName>
</protein>
<evidence type="ECO:0000256" key="1">
    <source>
        <dbReference type="SAM" id="SignalP"/>
    </source>
</evidence>
<accession>A0AAV5JT95</accession>
<gene>
    <name evidence="2" type="ORF">SLEP1_g24536</name>
</gene>
<dbReference type="EMBL" id="BPVZ01000039">
    <property type="protein sequence ID" value="GKV13540.1"/>
    <property type="molecule type" value="Genomic_DNA"/>
</dbReference>
<evidence type="ECO:0000313" key="2">
    <source>
        <dbReference type="EMBL" id="GKV13540.1"/>
    </source>
</evidence>
<comment type="caution">
    <text evidence="2">The sequence shown here is derived from an EMBL/GenBank/DDBJ whole genome shotgun (WGS) entry which is preliminary data.</text>
</comment>
<feature type="chain" id="PRO_5043394480" description="Secreted protein" evidence="1">
    <location>
        <begin position="29"/>
        <end position="102"/>
    </location>
</feature>
<reference evidence="2 3" key="1">
    <citation type="journal article" date="2021" name="Commun. Biol.">
        <title>The genome of Shorea leprosula (Dipterocarpaceae) highlights the ecological relevance of drought in aseasonal tropical rainforests.</title>
        <authorList>
            <person name="Ng K.K.S."/>
            <person name="Kobayashi M.J."/>
            <person name="Fawcett J.A."/>
            <person name="Hatakeyama M."/>
            <person name="Paape T."/>
            <person name="Ng C.H."/>
            <person name="Ang C.C."/>
            <person name="Tnah L.H."/>
            <person name="Lee C.T."/>
            <person name="Nishiyama T."/>
            <person name="Sese J."/>
            <person name="O'Brien M.J."/>
            <person name="Copetti D."/>
            <person name="Mohd Noor M.I."/>
            <person name="Ong R.C."/>
            <person name="Putra M."/>
            <person name="Sireger I.Z."/>
            <person name="Indrioko S."/>
            <person name="Kosugi Y."/>
            <person name="Izuno A."/>
            <person name="Isagi Y."/>
            <person name="Lee S.L."/>
            <person name="Shimizu K.K."/>
        </authorList>
    </citation>
    <scope>NUCLEOTIDE SEQUENCE [LARGE SCALE GENOMIC DNA]</scope>
    <source>
        <strain evidence="2">214</strain>
    </source>
</reference>
<keyword evidence="3" id="KW-1185">Reference proteome</keyword>
<name>A0AAV5JT95_9ROSI</name>
<keyword evidence="1" id="KW-0732">Signal</keyword>